<dbReference type="InterPro" id="IPR028098">
    <property type="entry name" value="Glyco_trans_4-like_N"/>
</dbReference>
<dbReference type="Pfam" id="PF13439">
    <property type="entry name" value="Glyco_transf_4"/>
    <property type="match status" value="1"/>
</dbReference>
<gene>
    <name evidence="3" type="ORF">A3A78_03915</name>
</gene>
<evidence type="ECO:0000259" key="2">
    <source>
        <dbReference type="Pfam" id="PF13439"/>
    </source>
</evidence>
<protein>
    <recommendedName>
        <fullName evidence="5">Glycosyl transferase family 1 domain-containing protein</fullName>
    </recommendedName>
</protein>
<evidence type="ECO:0000313" key="3">
    <source>
        <dbReference type="EMBL" id="OGC55096.1"/>
    </source>
</evidence>
<reference evidence="3 4" key="1">
    <citation type="journal article" date="2016" name="Nat. Commun.">
        <title>Thousands of microbial genomes shed light on interconnected biogeochemical processes in an aquifer system.</title>
        <authorList>
            <person name="Anantharaman K."/>
            <person name="Brown C.T."/>
            <person name="Hug L.A."/>
            <person name="Sharon I."/>
            <person name="Castelle C.J."/>
            <person name="Probst A.J."/>
            <person name="Thomas B.C."/>
            <person name="Singh A."/>
            <person name="Wilkins M.J."/>
            <person name="Karaoz U."/>
            <person name="Brodie E.L."/>
            <person name="Williams K.H."/>
            <person name="Hubbard S.S."/>
            <person name="Banfield J.F."/>
        </authorList>
    </citation>
    <scope>NUCLEOTIDE SEQUENCE [LARGE SCALE GENOMIC DNA]</scope>
</reference>
<dbReference type="Gene3D" id="3.40.50.2000">
    <property type="entry name" value="Glycogen Phosphorylase B"/>
    <property type="match status" value="2"/>
</dbReference>
<feature type="domain" description="Glycosyl transferase family 1" evidence="1">
    <location>
        <begin position="178"/>
        <end position="333"/>
    </location>
</feature>
<dbReference type="EMBL" id="MEVI01000003">
    <property type="protein sequence ID" value="OGC55096.1"/>
    <property type="molecule type" value="Genomic_DNA"/>
</dbReference>
<dbReference type="AlphaFoldDB" id="A0A1F4VCX4"/>
<evidence type="ECO:0000259" key="1">
    <source>
        <dbReference type="Pfam" id="PF00534"/>
    </source>
</evidence>
<dbReference type="InterPro" id="IPR001296">
    <property type="entry name" value="Glyco_trans_1"/>
</dbReference>
<evidence type="ECO:0000313" key="4">
    <source>
        <dbReference type="Proteomes" id="UP000176504"/>
    </source>
</evidence>
<proteinExistence type="predicted"/>
<dbReference type="GO" id="GO:0016757">
    <property type="term" value="F:glycosyltransferase activity"/>
    <property type="evidence" value="ECO:0007669"/>
    <property type="project" value="InterPro"/>
</dbReference>
<organism evidence="3 4">
    <name type="scientific">candidate division WWE3 bacterium RIFCSPLOWO2_01_FULL_41_18</name>
    <dbReference type="NCBI Taxonomy" id="1802625"/>
    <lineage>
        <taxon>Bacteria</taxon>
        <taxon>Katanobacteria</taxon>
    </lineage>
</organism>
<dbReference type="CDD" id="cd03801">
    <property type="entry name" value="GT4_PimA-like"/>
    <property type="match status" value="1"/>
</dbReference>
<sequence length="356" mass="40160">MSEKSKIKLLFITRKYPPSVGGMEKVSYCLGEELKKKVDTKIIAWGKSQKWLPYFLPKAFFEALIIIYRDGITNIHLGDGLLAPLGLLLKAITGKKVTVTIHGLDITYKNSLYQLVVPWCVSKLDKVICVSEATLKECVKRGIPKEMSTVIHWGIYPEEYKISATRADLENIAGRDLDGKKVIITVGRLVKRKGVYWFIDNVLPKLDHNFVYLIIGDGPERARIEDLIKTLNLKDRALLLGRVSDHDLKIIYNTADIFVMPNIEVEGDIEGFGIVAMEAASTGMLIVASYVDGMKDLLNEKVGIPVKERVDFAPRIKKALKDREQNSNISKNVASYIQDNFSWTSIREEYIKAAVR</sequence>
<evidence type="ECO:0008006" key="5">
    <source>
        <dbReference type="Google" id="ProtNLM"/>
    </source>
</evidence>
<dbReference type="PANTHER" id="PTHR45871:SF1">
    <property type="entry name" value="PHOSPHATIDYLINOSITOL N-ACETYLGLUCOSAMINYLTRANSFERASE SUBUNIT A"/>
    <property type="match status" value="1"/>
</dbReference>
<name>A0A1F4VCX4_UNCKA</name>
<dbReference type="Pfam" id="PF00534">
    <property type="entry name" value="Glycos_transf_1"/>
    <property type="match status" value="1"/>
</dbReference>
<dbReference type="SUPFAM" id="SSF53756">
    <property type="entry name" value="UDP-Glycosyltransferase/glycogen phosphorylase"/>
    <property type="match status" value="1"/>
</dbReference>
<accession>A0A1F4VCX4</accession>
<dbReference type="PANTHER" id="PTHR45871">
    <property type="entry name" value="N-ACETYLGLUCOSAMINYL-PHOSPHATIDYLINOSITOL BIOSYNTHETIC PROTEIN"/>
    <property type="match status" value="1"/>
</dbReference>
<dbReference type="Proteomes" id="UP000176504">
    <property type="component" value="Unassembled WGS sequence"/>
</dbReference>
<feature type="domain" description="Glycosyltransferase subfamily 4-like N-terminal" evidence="2">
    <location>
        <begin position="50"/>
        <end position="158"/>
    </location>
</feature>
<comment type="caution">
    <text evidence="3">The sequence shown here is derived from an EMBL/GenBank/DDBJ whole genome shotgun (WGS) entry which is preliminary data.</text>
</comment>